<feature type="binding site" evidence="5">
    <location>
        <position position="99"/>
    </location>
    <ligand>
        <name>Cu cation</name>
        <dbReference type="ChEBI" id="CHEBI:23378"/>
    </ligand>
</feature>
<evidence type="ECO:0000313" key="8">
    <source>
        <dbReference type="EMBL" id="OWW21846.1"/>
    </source>
</evidence>
<dbReference type="GO" id="GO:0042597">
    <property type="term" value="C:periplasmic space"/>
    <property type="evidence" value="ECO:0007669"/>
    <property type="project" value="UniProtKB-SubCell"/>
</dbReference>
<reference evidence="8 9" key="1">
    <citation type="submission" date="2016-02" db="EMBL/GenBank/DDBJ databases">
        <authorList>
            <person name="Wen L."/>
            <person name="He K."/>
            <person name="Yang H."/>
        </authorList>
    </citation>
    <scope>NUCLEOTIDE SEQUENCE [LARGE SCALE GENOMIC DNA]</scope>
    <source>
        <strain evidence="8 9">TSA40</strain>
    </source>
</reference>
<evidence type="ECO:0000259" key="7">
    <source>
        <dbReference type="Pfam" id="PF13473"/>
    </source>
</evidence>
<dbReference type="PANTHER" id="PTHR36507:SF1">
    <property type="entry name" value="BLL1555 PROTEIN"/>
    <property type="match status" value="1"/>
</dbReference>
<dbReference type="PRINTS" id="PR00155">
    <property type="entry name" value="AMICYANIN"/>
</dbReference>
<dbReference type="Pfam" id="PF13473">
    <property type="entry name" value="Cupredoxin_1"/>
    <property type="match status" value="1"/>
</dbReference>
<gene>
    <name evidence="8" type="ORF">AYR66_22465</name>
</gene>
<sequence length="112" mass="12267">MDNKHRRRRLAKICVLAGLFLVASVAAKAAEHTVVIEGMQFAPATLEVRPGDTVIWKNKDPYPHTATAVGGSGFDSGEIKPDRSWKFVAKKAGTFPYECTLHKTMTGKLVVK</sequence>
<dbReference type="GO" id="GO:0009055">
    <property type="term" value="F:electron transfer activity"/>
    <property type="evidence" value="ECO:0007669"/>
    <property type="project" value="InterPro"/>
</dbReference>
<keyword evidence="4" id="KW-0249">Electron transport</keyword>
<dbReference type="Gene3D" id="2.60.40.420">
    <property type="entry name" value="Cupredoxins - blue copper proteins"/>
    <property type="match status" value="1"/>
</dbReference>
<name>A0A254TGR5_9BURK</name>
<dbReference type="InterPro" id="IPR002386">
    <property type="entry name" value="Amicyanin/Pseudoazurin"/>
</dbReference>
<feature type="binding site" evidence="5">
    <location>
        <position position="102"/>
    </location>
    <ligand>
        <name>Cu cation</name>
        <dbReference type="ChEBI" id="CHEBI:23378"/>
    </ligand>
</feature>
<keyword evidence="5" id="KW-0186">Copper</keyword>
<keyword evidence="9" id="KW-1185">Reference proteome</keyword>
<organism evidence="8 9">
    <name type="scientific">Noviherbaspirillum denitrificans</name>
    <dbReference type="NCBI Taxonomy" id="1968433"/>
    <lineage>
        <taxon>Bacteria</taxon>
        <taxon>Pseudomonadati</taxon>
        <taxon>Pseudomonadota</taxon>
        <taxon>Betaproteobacteria</taxon>
        <taxon>Burkholderiales</taxon>
        <taxon>Oxalobacteraceae</taxon>
        <taxon>Noviherbaspirillum</taxon>
    </lineage>
</organism>
<keyword evidence="6" id="KW-0732">Signal</keyword>
<keyword evidence="2" id="KW-0813">Transport</keyword>
<evidence type="ECO:0000313" key="9">
    <source>
        <dbReference type="Proteomes" id="UP000197535"/>
    </source>
</evidence>
<dbReference type="InterPro" id="IPR028096">
    <property type="entry name" value="EfeO_Cupredoxin"/>
</dbReference>
<feature type="signal peptide" evidence="6">
    <location>
        <begin position="1"/>
        <end position="29"/>
    </location>
</feature>
<dbReference type="Proteomes" id="UP000197535">
    <property type="component" value="Unassembled WGS sequence"/>
</dbReference>
<keyword evidence="3" id="KW-0574">Periplasm</keyword>
<evidence type="ECO:0000256" key="5">
    <source>
        <dbReference type="PIRSR" id="PIRSR602386-1"/>
    </source>
</evidence>
<comment type="caution">
    <text evidence="8">The sequence shown here is derived from an EMBL/GenBank/DDBJ whole genome shotgun (WGS) entry which is preliminary data.</text>
</comment>
<dbReference type="PANTHER" id="PTHR36507">
    <property type="entry name" value="BLL1555 PROTEIN"/>
    <property type="match status" value="1"/>
</dbReference>
<dbReference type="AlphaFoldDB" id="A0A254TGR5"/>
<dbReference type="InterPro" id="IPR035668">
    <property type="entry name" value="Amicyanin"/>
</dbReference>
<feature type="domain" description="EfeO-type cupredoxin-like" evidence="7">
    <location>
        <begin position="13"/>
        <end position="111"/>
    </location>
</feature>
<protein>
    <submittedName>
        <fullName evidence="8">Copper-binding protein</fullName>
    </submittedName>
</protein>
<dbReference type="OrthoDB" id="9757546at2"/>
<evidence type="ECO:0000256" key="1">
    <source>
        <dbReference type="ARBA" id="ARBA00004418"/>
    </source>
</evidence>
<dbReference type="InterPro" id="IPR052721">
    <property type="entry name" value="ET_Amicyanin"/>
</dbReference>
<comment type="cofactor">
    <cofactor evidence="5">
        <name>Cu cation</name>
        <dbReference type="ChEBI" id="CHEBI:23378"/>
    </cofactor>
    <text evidence="5">Binds 1 copper ion per subunit.</text>
</comment>
<dbReference type="GO" id="GO:0005507">
    <property type="term" value="F:copper ion binding"/>
    <property type="evidence" value="ECO:0007669"/>
    <property type="project" value="InterPro"/>
</dbReference>
<evidence type="ECO:0000256" key="6">
    <source>
        <dbReference type="SAM" id="SignalP"/>
    </source>
</evidence>
<keyword evidence="5" id="KW-0479">Metal-binding</keyword>
<proteinExistence type="predicted"/>
<dbReference type="CDD" id="cd13921">
    <property type="entry name" value="Amicyanin"/>
    <property type="match status" value="1"/>
</dbReference>
<dbReference type="SUPFAM" id="SSF49503">
    <property type="entry name" value="Cupredoxins"/>
    <property type="match status" value="1"/>
</dbReference>
<dbReference type="RefSeq" id="WP_088708687.1">
    <property type="nucleotide sequence ID" value="NZ_LSTO01000001.1"/>
</dbReference>
<feature type="binding site" evidence="5">
    <location>
        <position position="64"/>
    </location>
    <ligand>
        <name>Cu cation</name>
        <dbReference type="ChEBI" id="CHEBI:23378"/>
    </ligand>
</feature>
<accession>A0A254TGR5</accession>
<evidence type="ECO:0000256" key="4">
    <source>
        <dbReference type="ARBA" id="ARBA00022982"/>
    </source>
</evidence>
<comment type="subcellular location">
    <subcellularLocation>
        <location evidence="1">Periplasm</location>
    </subcellularLocation>
</comment>
<feature type="chain" id="PRO_5012084028" evidence="6">
    <location>
        <begin position="30"/>
        <end position="112"/>
    </location>
</feature>
<evidence type="ECO:0000256" key="2">
    <source>
        <dbReference type="ARBA" id="ARBA00022448"/>
    </source>
</evidence>
<dbReference type="InterPro" id="IPR008972">
    <property type="entry name" value="Cupredoxin"/>
</dbReference>
<dbReference type="EMBL" id="LSTO01000001">
    <property type="protein sequence ID" value="OWW21846.1"/>
    <property type="molecule type" value="Genomic_DNA"/>
</dbReference>
<evidence type="ECO:0000256" key="3">
    <source>
        <dbReference type="ARBA" id="ARBA00022764"/>
    </source>
</evidence>